<dbReference type="PROSITE" id="PS50042">
    <property type="entry name" value="CNMP_BINDING_3"/>
    <property type="match status" value="1"/>
</dbReference>
<gene>
    <name evidence="2" type="ORF">AsFPU1_0621</name>
</gene>
<dbReference type="InterPro" id="IPR000595">
    <property type="entry name" value="cNMP-bd_dom"/>
</dbReference>
<dbReference type="AlphaFoldDB" id="A0A401ID64"/>
<dbReference type="GO" id="GO:0003700">
    <property type="term" value="F:DNA-binding transcription factor activity"/>
    <property type="evidence" value="ECO:0007669"/>
    <property type="project" value="TreeGrafter"/>
</dbReference>
<protein>
    <submittedName>
        <fullName evidence="2">Cyclic nucleotide-binding protein</fullName>
    </submittedName>
</protein>
<reference evidence="3" key="1">
    <citation type="submission" date="2017-05" db="EMBL/GenBank/DDBJ databases">
        <title>Physiological properties and genetic analysis related to exopolysaccharide production of fresh-water unicellular cyanobacterium Aphanothece sacrum, Suizenji Nori, that has been cultured as a food source in Japan.</title>
        <authorList>
            <person name="Kanesaki Y."/>
            <person name="Yoshikawa S."/>
            <person name="Ohki K."/>
        </authorList>
    </citation>
    <scope>NUCLEOTIDE SEQUENCE [LARGE SCALE GENOMIC DNA]</scope>
    <source>
        <strain evidence="3">FPU1</strain>
    </source>
</reference>
<sequence>MKKILFLFGELNDDDLDWIIGTGKIEQIPTGTVLIQEGEPLDYLYLLLEGTMTVSVSVFDTTQEIAILGSGEVFGEMSFIDNSLPSATVETIDDSLVLSIPRQKLANRLYQDIGFSSRFYRAIALFLSTRLRTLLKEWEVEKEYLAPQTVHKEDFPSSFLDNLPLAQIRFDWLLQRVKNLEQEINES</sequence>
<dbReference type="OrthoDB" id="428497at2"/>
<dbReference type="SUPFAM" id="SSF51206">
    <property type="entry name" value="cAMP-binding domain-like"/>
    <property type="match status" value="1"/>
</dbReference>
<dbReference type="RefSeq" id="WP_124972675.1">
    <property type="nucleotide sequence ID" value="NZ_BDQK01000001.1"/>
</dbReference>
<evidence type="ECO:0000259" key="1">
    <source>
        <dbReference type="PROSITE" id="PS50042"/>
    </source>
</evidence>
<dbReference type="InterPro" id="IPR014710">
    <property type="entry name" value="RmlC-like_jellyroll"/>
</dbReference>
<dbReference type="Pfam" id="PF00027">
    <property type="entry name" value="cNMP_binding"/>
    <property type="match status" value="1"/>
</dbReference>
<dbReference type="EMBL" id="BDQK01000001">
    <property type="protein sequence ID" value="GBF79228.1"/>
    <property type="molecule type" value="Genomic_DNA"/>
</dbReference>
<dbReference type="SMART" id="SM00100">
    <property type="entry name" value="cNMP"/>
    <property type="match status" value="1"/>
</dbReference>
<dbReference type="InterPro" id="IPR018490">
    <property type="entry name" value="cNMP-bd_dom_sf"/>
</dbReference>
<comment type="caution">
    <text evidence="2">The sequence shown here is derived from an EMBL/GenBank/DDBJ whole genome shotgun (WGS) entry which is preliminary data.</text>
</comment>
<organism evidence="2 3">
    <name type="scientific">Aphanothece sacrum FPU1</name>
    <dbReference type="NCBI Taxonomy" id="1920663"/>
    <lineage>
        <taxon>Bacteria</taxon>
        <taxon>Bacillati</taxon>
        <taxon>Cyanobacteriota</taxon>
        <taxon>Cyanophyceae</taxon>
        <taxon>Oscillatoriophycideae</taxon>
        <taxon>Chroococcales</taxon>
        <taxon>Aphanothecaceae</taxon>
        <taxon>Aphanothece</taxon>
    </lineage>
</organism>
<proteinExistence type="predicted"/>
<dbReference type="Gene3D" id="2.60.120.10">
    <property type="entry name" value="Jelly Rolls"/>
    <property type="match status" value="1"/>
</dbReference>
<dbReference type="Proteomes" id="UP000287247">
    <property type="component" value="Unassembled WGS sequence"/>
</dbReference>
<dbReference type="PANTHER" id="PTHR24567:SF74">
    <property type="entry name" value="HTH-TYPE TRANSCRIPTIONAL REGULATOR ARCR"/>
    <property type="match status" value="1"/>
</dbReference>
<dbReference type="NCBIfam" id="TIGR03896">
    <property type="entry name" value="cyc_nuc_ocin"/>
    <property type="match status" value="1"/>
</dbReference>
<name>A0A401ID64_APHSA</name>
<dbReference type="PANTHER" id="PTHR24567">
    <property type="entry name" value="CRP FAMILY TRANSCRIPTIONAL REGULATORY PROTEIN"/>
    <property type="match status" value="1"/>
</dbReference>
<dbReference type="InterPro" id="IPR050397">
    <property type="entry name" value="Env_Response_Regulators"/>
</dbReference>
<feature type="domain" description="Cyclic nucleotide-binding" evidence="1">
    <location>
        <begin position="7"/>
        <end position="105"/>
    </location>
</feature>
<evidence type="ECO:0000313" key="3">
    <source>
        <dbReference type="Proteomes" id="UP000287247"/>
    </source>
</evidence>
<dbReference type="InterPro" id="IPR023892">
    <property type="entry name" value="cNMP-bd"/>
</dbReference>
<evidence type="ECO:0000313" key="2">
    <source>
        <dbReference type="EMBL" id="GBF79228.1"/>
    </source>
</evidence>
<dbReference type="GO" id="GO:0005829">
    <property type="term" value="C:cytosol"/>
    <property type="evidence" value="ECO:0007669"/>
    <property type="project" value="TreeGrafter"/>
</dbReference>
<accession>A0A401ID64</accession>
<dbReference type="CDD" id="cd00038">
    <property type="entry name" value="CAP_ED"/>
    <property type="match status" value="1"/>
</dbReference>
<keyword evidence="3" id="KW-1185">Reference proteome</keyword>